<dbReference type="Gene3D" id="3.80.10.10">
    <property type="entry name" value="Ribonuclease Inhibitor"/>
    <property type="match status" value="1"/>
</dbReference>
<protein>
    <submittedName>
        <fullName evidence="1">Uncharacterized protein</fullName>
    </submittedName>
</protein>
<accession>A0AAF0T740</accession>
<dbReference type="PANTHER" id="PTHR15140:SF33">
    <property type="entry name" value="LATE BLIGHT RESISTANCE PROTEIN HOMOLOG R1A-3 ISOFORM X1"/>
    <property type="match status" value="1"/>
</dbReference>
<name>A0AAF0T740_SOLVR</name>
<organism evidence="1 2">
    <name type="scientific">Solanum verrucosum</name>
    <dbReference type="NCBI Taxonomy" id="315347"/>
    <lineage>
        <taxon>Eukaryota</taxon>
        <taxon>Viridiplantae</taxon>
        <taxon>Streptophyta</taxon>
        <taxon>Embryophyta</taxon>
        <taxon>Tracheophyta</taxon>
        <taxon>Spermatophyta</taxon>
        <taxon>Magnoliopsida</taxon>
        <taxon>eudicotyledons</taxon>
        <taxon>Gunneridae</taxon>
        <taxon>Pentapetalae</taxon>
        <taxon>asterids</taxon>
        <taxon>lamiids</taxon>
        <taxon>Solanales</taxon>
        <taxon>Solanaceae</taxon>
        <taxon>Solanoideae</taxon>
        <taxon>Solaneae</taxon>
        <taxon>Solanum</taxon>
    </lineage>
</organism>
<dbReference type="EMBL" id="CP133612">
    <property type="protein sequence ID" value="WMV06758.1"/>
    <property type="molecule type" value="Genomic_DNA"/>
</dbReference>
<dbReference type="AlphaFoldDB" id="A0AAF0T740"/>
<keyword evidence="2" id="KW-1185">Reference proteome</keyword>
<sequence length="196" mass="22348">MVKKASRLRKLKCHCKEPLKLKLNALQLETLSVNGKILNFTLPATLTKLTLSDVLLPQSELSNIGRLPNLVVLKLEHRAFQQDKWEIEDEEFLNLKVLKLRSLKITTWNASDESLPNLEHLLIENCFNLQEIPSMVGDILTLKMVETKRCGESLEKSVKDIQEVQEGYGNAELKVLIYPLHIKNCNTGLTEIEDCD</sequence>
<evidence type="ECO:0000313" key="2">
    <source>
        <dbReference type="Proteomes" id="UP001234989"/>
    </source>
</evidence>
<dbReference type="PANTHER" id="PTHR15140">
    <property type="entry name" value="TUBULIN-SPECIFIC CHAPERONE E"/>
    <property type="match status" value="1"/>
</dbReference>
<dbReference type="InterPro" id="IPR032675">
    <property type="entry name" value="LRR_dom_sf"/>
</dbReference>
<proteinExistence type="predicted"/>
<dbReference type="SUPFAM" id="SSF52058">
    <property type="entry name" value="L domain-like"/>
    <property type="match status" value="1"/>
</dbReference>
<gene>
    <name evidence="1" type="ORF">MTR67_000143</name>
</gene>
<reference evidence="1" key="1">
    <citation type="submission" date="2023-08" db="EMBL/GenBank/DDBJ databases">
        <title>A de novo genome assembly of Solanum verrucosum Schlechtendal, a Mexican diploid species geographically isolated from the other diploid A-genome species in potato relatives.</title>
        <authorList>
            <person name="Hosaka K."/>
        </authorList>
    </citation>
    <scope>NUCLEOTIDE SEQUENCE</scope>
    <source>
        <tissue evidence="1">Young leaves</tissue>
    </source>
</reference>
<evidence type="ECO:0000313" key="1">
    <source>
        <dbReference type="EMBL" id="WMV06758.1"/>
    </source>
</evidence>
<dbReference type="Proteomes" id="UP001234989">
    <property type="component" value="Chromosome 1"/>
</dbReference>